<evidence type="ECO:0000256" key="1">
    <source>
        <dbReference type="SAM" id="MobiDB-lite"/>
    </source>
</evidence>
<feature type="compositionally biased region" description="Basic and acidic residues" evidence="1">
    <location>
        <begin position="106"/>
        <end position="127"/>
    </location>
</feature>
<dbReference type="AlphaFoldDB" id="A0A2U1M8A9"/>
<reference evidence="2 3" key="1">
    <citation type="journal article" date="2018" name="Mol. Plant">
        <title>The genome of Artemisia annua provides insight into the evolution of Asteraceae family and artemisinin biosynthesis.</title>
        <authorList>
            <person name="Shen Q."/>
            <person name="Zhang L."/>
            <person name="Liao Z."/>
            <person name="Wang S."/>
            <person name="Yan T."/>
            <person name="Shi P."/>
            <person name="Liu M."/>
            <person name="Fu X."/>
            <person name="Pan Q."/>
            <person name="Wang Y."/>
            <person name="Lv Z."/>
            <person name="Lu X."/>
            <person name="Zhang F."/>
            <person name="Jiang W."/>
            <person name="Ma Y."/>
            <person name="Chen M."/>
            <person name="Hao X."/>
            <person name="Li L."/>
            <person name="Tang Y."/>
            <person name="Lv G."/>
            <person name="Zhou Y."/>
            <person name="Sun X."/>
            <person name="Brodelius P.E."/>
            <person name="Rose J.K.C."/>
            <person name="Tang K."/>
        </authorList>
    </citation>
    <scope>NUCLEOTIDE SEQUENCE [LARGE SCALE GENOMIC DNA]</scope>
    <source>
        <strain evidence="3">cv. Huhao1</strain>
        <tissue evidence="2">Leaf</tissue>
    </source>
</reference>
<dbReference type="OrthoDB" id="751983at2759"/>
<dbReference type="PANTHER" id="PTHR39104:SF1">
    <property type="entry name" value="AMINO ACID-LIGASE"/>
    <property type="match status" value="1"/>
</dbReference>
<organism evidence="2 3">
    <name type="scientific">Artemisia annua</name>
    <name type="common">Sweet wormwood</name>
    <dbReference type="NCBI Taxonomy" id="35608"/>
    <lineage>
        <taxon>Eukaryota</taxon>
        <taxon>Viridiplantae</taxon>
        <taxon>Streptophyta</taxon>
        <taxon>Embryophyta</taxon>
        <taxon>Tracheophyta</taxon>
        <taxon>Spermatophyta</taxon>
        <taxon>Magnoliopsida</taxon>
        <taxon>eudicotyledons</taxon>
        <taxon>Gunneridae</taxon>
        <taxon>Pentapetalae</taxon>
        <taxon>asterids</taxon>
        <taxon>campanulids</taxon>
        <taxon>Asterales</taxon>
        <taxon>Asteraceae</taxon>
        <taxon>Asteroideae</taxon>
        <taxon>Anthemideae</taxon>
        <taxon>Artemisiinae</taxon>
        <taxon>Artemisia</taxon>
    </lineage>
</organism>
<evidence type="ECO:0000313" key="2">
    <source>
        <dbReference type="EMBL" id="PWA57467.1"/>
    </source>
</evidence>
<feature type="region of interest" description="Disordered" evidence="1">
    <location>
        <begin position="97"/>
        <end position="127"/>
    </location>
</feature>
<comment type="caution">
    <text evidence="2">The sequence shown here is derived from an EMBL/GenBank/DDBJ whole genome shotgun (WGS) entry which is preliminary data.</text>
</comment>
<gene>
    <name evidence="2" type="ORF">CTI12_AA408840</name>
</gene>
<evidence type="ECO:0000313" key="3">
    <source>
        <dbReference type="Proteomes" id="UP000245207"/>
    </source>
</evidence>
<name>A0A2U1M8A9_ARTAN</name>
<proteinExistence type="predicted"/>
<protein>
    <submittedName>
        <fullName evidence="2">Uncharacterized protein</fullName>
    </submittedName>
</protein>
<dbReference type="STRING" id="35608.A0A2U1M8A9"/>
<accession>A0A2U1M8A9</accession>
<dbReference type="Proteomes" id="UP000245207">
    <property type="component" value="Unassembled WGS sequence"/>
</dbReference>
<dbReference type="PANTHER" id="PTHR39104">
    <property type="entry name" value="AMINO ACID-LIGASE"/>
    <property type="match status" value="1"/>
</dbReference>
<keyword evidence="3" id="KW-1185">Reference proteome</keyword>
<dbReference type="EMBL" id="PKPP01006153">
    <property type="protein sequence ID" value="PWA57467.1"/>
    <property type="molecule type" value="Genomic_DNA"/>
</dbReference>
<sequence>MSENTNTTTTTTTLTLFCPKLSRAVQLVARDDEKIDLGYIARMFGLDPKSVKLNGYFLSRGVDYVACSVTWKSLLSFFRKRGIGGLVVDGKVLKSGYKRPHRSTKPHIEESNSSKKTKVKDPDADRGSRKIFTSNAFSLKRKQEDILSSLKKLKVDESDLATRERTSSESLFRTGMPCSFLGVNMKRMREDEMVPPTSCKKIRQCKDLCC</sequence>